<evidence type="ECO:0000256" key="7">
    <source>
        <dbReference type="ARBA" id="ARBA00022741"/>
    </source>
</evidence>
<dbReference type="CDD" id="cd13980">
    <property type="entry name" value="STKc_Vps15"/>
    <property type="match status" value="1"/>
</dbReference>
<dbReference type="GO" id="GO:0005776">
    <property type="term" value="C:autophagosome"/>
    <property type="evidence" value="ECO:0007669"/>
    <property type="project" value="UniProtKB-SubCell"/>
</dbReference>
<dbReference type="SUPFAM" id="SSF48371">
    <property type="entry name" value="ARM repeat"/>
    <property type="match status" value="1"/>
</dbReference>
<dbReference type="PROSITE" id="PS00108">
    <property type="entry name" value="PROTEIN_KINASE_ST"/>
    <property type="match status" value="1"/>
</dbReference>
<dbReference type="SUPFAM" id="SSF50978">
    <property type="entry name" value="WD40 repeat-like"/>
    <property type="match status" value="1"/>
</dbReference>
<dbReference type="GO" id="GO:0071561">
    <property type="term" value="C:nucleus-vacuole junction"/>
    <property type="evidence" value="ECO:0007669"/>
    <property type="project" value="TreeGrafter"/>
</dbReference>
<evidence type="ECO:0000256" key="8">
    <source>
        <dbReference type="ARBA" id="ARBA00022777"/>
    </source>
</evidence>
<dbReference type="InterPro" id="IPR045162">
    <property type="entry name" value="Vps15-like"/>
</dbReference>
<evidence type="ECO:0000313" key="13">
    <source>
        <dbReference type="EnsemblMetazoa" id="tetur11g03450.1"/>
    </source>
</evidence>
<feature type="repeat" description="HEAT" evidence="10">
    <location>
        <begin position="457"/>
        <end position="495"/>
    </location>
</feature>
<dbReference type="STRING" id="32264.T1KH83"/>
<feature type="repeat" description="WD" evidence="11">
    <location>
        <begin position="933"/>
        <end position="965"/>
    </location>
</feature>
<dbReference type="InterPro" id="IPR011009">
    <property type="entry name" value="Kinase-like_dom_sf"/>
</dbReference>
<dbReference type="PANTHER" id="PTHR17583:SF0">
    <property type="entry name" value="PHOSPHOINOSITIDE 3-KINASE REGULATORY SUBUNIT 4"/>
    <property type="match status" value="1"/>
</dbReference>
<dbReference type="PROSITE" id="PS50011">
    <property type="entry name" value="PROTEIN_KINASE_DOM"/>
    <property type="match status" value="1"/>
</dbReference>
<organism evidence="13 14">
    <name type="scientific">Tetranychus urticae</name>
    <name type="common">Two-spotted spider mite</name>
    <dbReference type="NCBI Taxonomy" id="32264"/>
    <lineage>
        <taxon>Eukaryota</taxon>
        <taxon>Metazoa</taxon>
        <taxon>Ecdysozoa</taxon>
        <taxon>Arthropoda</taxon>
        <taxon>Chelicerata</taxon>
        <taxon>Arachnida</taxon>
        <taxon>Acari</taxon>
        <taxon>Acariformes</taxon>
        <taxon>Trombidiformes</taxon>
        <taxon>Prostigmata</taxon>
        <taxon>Eleutherengona</taxon>
        <taxon>Raphignathae</taxon>
        <taxon>Tetranychoidea</taxon>
        <taxon>Tetranychidae</taxon>
        <taxon>Tetranychus</taxon>
    </lineage>
</organism>
<dbReference type="GO" id="GO:0005770">
    <property type="term" value="C:late endosome"/>
    <property type="evidence" value="ECO:0007669"/>
    <property type="project" value="TreeGrafter"/>
</dbReference>
<dbReference type="GO" id="GO:0045324">
    <property type="term" value="P:late endosome to vacuole transport"/>
    <property type="evidence" value="ECO:0007669"/>
    <property type="project" value="InterPro"/>
</dbReference>
<evidence type="ECO:0000256" key="2">
    <source>
        <dbReference type="ARBA" id="ARBA00012513"/>
    </source>
</evidence>
<evidence type="ECO:0000256" key="3">
    <source>
        <dbReference type="ARBA" id="ARBA00022527"/>
    </source>
</evidence>
<protein>
    <recommendedName>
        <fullName evidence="2">non-specific serine/threonine protein kinase</fullName>
        <ecNumber evidence="2">2.7.11.1</ecNumber>
    </recommendedName>
</protein>
<name>T1KH83_TETUR</name>
<evidence type="ECO:0000256" key="5">
    <source>
        <dbReference type="ARBA" id="ARBA00022679"/>
    </source>
</evidence>
<dbReference type="Gene3D" id="2.130.10.10">
    <property type="entry name" value="YVTN repeat-like/Quinoprotein amine dehydrogenase"/>
    <property type="match status" value="2"/>
</dbReference>
<dbReference type="PROSITE" id="PS50082">
    <property type="entry name" value="WD_REPEATS_2"/>
    <property type="match status" value="2"/>
</dbReference>
<dbReference type="InterPro" id="IPR036322">
    <property type="entry name" value="WD40_repeat_dom_sf"/>
</dbReference>
<dbReference type="EMBL" id="CAEY01000074">
    <property type="status" value="NOT_ANNOTATED_CDS"/>
    <property type="molecule type" value="Genomic_DNA"/>
</dbReference>
<dbReference type="PANTHER" id="PTHR17583">
    <property type="entry name" value="PHOSPHOINOSITIDE 3-KINASE REGULATORY SUBUNIT 4"/>
    <property type="match status" value="1"/>
</dbReference>
<evidence type="ECO:0000256" key="1">
    <source>
        <dbReference type="ARBA" id="ARBA00004419"/>
    </source>
</evidence>
<dbReference type="Pfam" id="PF00400">
    <property type="entry name" value="WD40"/>
    <property type="match status" value="2"/>
</dbReference>
<dbReference type="SUPFAM" id="SSF56112">
    <property type="entry name" value="Protein kinase-like (PK-like)"/>
    <property type="match status" value="1"/>
</dbReference>
<dbReference type="SMART" id="SM00220">
    <property type="entry name" value="S_TKc"/>
    <property type="match status" value="1"/>
</dbReference>
<dbReference type="InterPro" id="IPR021133">
    <property type="entry name" value="HEAT_type_2"/>
</dbReference>
<dbReference type="GO" id="GO:0006623">
    <property type="term" value="P:protein targeting to vacuole"/>
    <property type="evidence" value="ECO:0007669"/>
    <property type="project" value="TreeGrafter"/>
</dbReference>
<dbReference type="GO" id="GO:0004674">
    <property type="term" value="F:protein serine/threonine kinase activity"/>
    <property type="evidence" value="ECO:0007669"/>
    <property type="project" value="UniProtKB-KW"/>
</dbReference>
<dbReference type="EC" id="2.7.11.1" evidence="2"/>
<feature type="domain" description="Protein kinase" evidence="12">
    <location>
        <begin position="29"/>
        <end position="320"/>
    </location>
</feature>
<dbReference type="Pfam" id="PF22956">
    <property type="entry name" value="VPS15-like_hel"/>
    <property type="match status" value="1"/>
</dbReference>
<dbReference type="InterPro" id="IPR001680">
    <property type="entry name" value="WD40_rpt"/>
</dbReference>
<dbReference type="GO" id="GO:0034271">
    <property type="term" value="C:phosphatidylinositol 3-kinase complex, class III, type I"/>
    <property type="evidence" value="ECO:0007669"/>
    <property type="project" value="TreeGrafter"/>
</dbReference>
<evidence type="ECO:0000256" key="11">
    <source>
        <dbReference type="PROSITE-ProRule" id="PRU00221"/>
    </source>
</evidence>
<keyword evidence="4 11" id="KW-0853">WD repeat</keyword>
<dbReference type="InterPro" id="IPR016024">
    <property type="entry name" value="ARM-type_fold"/>
</dbReference>
<dbReference type="GO" id="GO:0016236">
    <property type="term" value="P:macroautophagy"/>
    <property type="evidence" value="ECO:0007669"/>
    <property type="project" value="InterPro"/>
</dbReference>
<evidence type="ECO:0000259" key="12">
    <source>
        <dbReference type="PROSITE" id="PS50011"/>
    </source>
</evidence>
<dbReference type="InterPro" id="IPR000719">
    <property type="entry name" value="Prot_kinase_dom"/>
</dbReference>
<dbReference type="Gene3D" id="1.10.510.10">
    <property type="entry name" value="Transferase(Phosphotransferase) domain 1"/>
    <property type="match status" value="1"/>
</dbReference>
<keyword evidence="6" id="KW-0677">Repeat</keyword>
<dbReference type="GO" id="GO:0005524">
    <property type="term" value="F:ATP binding"/>
    <property type="evidence" value="ECO:0007669"/>
    <property type="project" value="UniProtKB-KW"/>
</dbReference>
<keyword evidence="7" id="KW-0547">Nucleotide-binding</keyword>
<reference evidence="13" key="2">
    <citation type="submission" date="2015-06" db="UniProtKB">
        <authorList>
            <consortium name="EnsemblMetazoa"/>
        </authorList>
    </citation>
    <scope>IDENTIFICATION</scope>
</reference>
<dbReference type="PROSITE" id="PS50077">
    <property type="entry name" value="HEAT_REPEAT"/>
    <property type="match status" value="1"/>
</dbReference>
<evidence type="ECO:0000256" key="9">
    <source>
        <dbReference type="ARBA" id="ARBA00022840"/>
    </source>
</evidence>
<dbReference type="Pfam" id="PF00069">
    <property type="entry name" value="Pkinase"/>
    <property type="match status" value="1"/>
</dbReference>
<dbReference type="InterPro" id="IPR011989">
    <property type="entry name" value="ARM-like"/>
</dbReference>
<evidence type="ECO:0000256" key="10">
    <source>
        <dbReference type="PROSITE-ProRule" id="PRU00103"/>
    </source>
</evidence>
<keyword evidence="3" id="KW-0723">Serine/threonine-protein kinase</keyword>
<dbReference type="Gene3D" id="3.30.200.20">
    <property type="entry name" value="Phosphorylase Kinase, domain 1"/>
    <property type="match status" value="1"/>
</dbReference>
<comment type="subcellular location">
    <subcellularLocation>
        <location evidence="1">Cytoplasmic vesicle</location>
        <location evidence="1">Autophagosome</location>
    </subcellularLocation>
</comment>
<evidence type="ECO:0000313" key="14">
    <source>
        <dbReference type="Proteomes" id="UP000015104"/>
    </source>
</evidence>
<dbReference type="eggNOG" id="KOG1240">
    <property type="taxonomic scope" value="Eukaryota"/>
</dbReference>
<dbReference type="EnsemblMetazoa" id="tetur11g03450.1">
    <property type="protein sequence ID" value="tetur11g03450.1"/>
    <property type="gene ID" value="tetur11g03450"/>
</dbReference>
<evidence type="ECO:0000256" key="6">
    <source>
        <dbReference type="ARBA" id="ARBA00022737"/>
    </source>
</evidence>
<dbReference type="Gene3D" id="1.25.10.10">
    <property type="entry name" value="Leucine-rich Repeat Variant"/>
    <property type="match status" value="1"/>
</dbReference>
<dbReference type="GO" id="GO:0034272">
    <property type="term" value="C:phosphatidylinositol 3-kinase complex, class III, type II"/>
    <property type="evidence" value="ECO:0007669"/>
    <property type="project" value="TreeGrafter"/>
</dbReference>
<accession>T1KH83</accession>
<sequence length="1345" mass="151937">MGNHLSGVVPVQIHPTEYYISDIANSELITFDGNLGSTRFFKVARVKLHQIHAPGLGVAKVFVINDPTLHLKGHKEVIDWLKEALKDNPNALVFSKAVINEKAAVLLRQYIKFNLYDRISTRPFLTFFEKTWIAFQLLKCCEWIHEKGICHGDIKLENILITSYLWVLLTDFATFKPVFLPEDNPADFSYFFDTSRRRTCNVAPERFIQESYTQGDLTPPGYIHSSMQDSHNNLKPAMDMFSLGCVIAELFTEDSSNGGLFDLSALLSFRSGERCQNSFNKIIDSIPDKQIRDLVSSLTDLDPKQRKSASYHLKNLTPSLFPHYFNDLFIFFKDIIKLPPDEKIIKMANKLKAIIPLIKKEDSKGLLLIIVLVTSIMRSMKHLHAKIIALEVLSEILNCDMPVISPHILDRILPYLMVMLRDSDPRVRAEAIFFLTYCLSTVEKVPPCDSNVFPDYILPNLTQLAKDRSILVRMALARHLADLADIASRFSSHTTHDKKHFQNELAVLHSGFQIMVANILTDSASAVKINLLSNNISKLCKFFGPHKTNELILSHIFTFLNEADRFELRCAFFDNVVPIAEYLGSQCLSLLKPFLQQGISDTEETVISKTLFCLANLTKLKLWDKTSVLDILSESIPLLCHPNIWIRHSLIYFIHLLAVQLSPADVYCKIMPLLAPYVTKEIFSLENTNLLLDNLKTPLPRSVFDMIVQPSRFASLHNNSFVPLIECLKERKRIRSLGRSGNKAANEVTCPLLNAISNQVEDKLTEEQEEQILKLSTILRKINREYRARAETDQIYGNIIQLNRKNRKTHSMSLSEMLKNYPLGRRNYQSASGINMNEEWHTMFGSQKDSIEVSQEILDVTVSGEKSADLNAIPVAQEAKENILDDYGQQLTTCPPCINDLHGLMNHKKNYFTYHLSDPSIFDNEPRTLLGQLHEHSKQVNRIAVIDPTTLFVTCSSDATLKVWDALKVEDRNCMINRSKQSFRLSDETEEFKAVTYLPGVESLVCYTNTNAVYVLQLDPSSSKMRLQHRMKDYCCEGTNLVLTDLCSISPNVFAISNTASQLIGCDLRQPPTQSPAFSILAPLARGMVTCIDGNEYLLSCGTSRGLIINYDLRFILEANSMFHSKDKKKSKRVMRILITSNAIYSSVQGNNEVAVWNCGTGERMRSYWASDLPALCQENRDNALRSVNGMVVLNRAGNECLITGGTDFKIRYWDYLNINNNGLISDSGKPSPWPYSPPLKNYQGDYSVHYESKMMEGCQVIQEHKSYRQPSVTSLDSGFPHSASSSSLSVNSLGSAASIGSSGLIWEQQAVSLAHKASITDLVWINKMNLLISSSSDGCVKVWR</sequence>
<keyword evidence="5" id="KW-0808">Transferase</keyword>
<dbReference type="InterPro" id="IPR015943">
    <property type="entry name" value="WD40/YVTN_repeat-like_dom_sf"/>
</dbReference>
<feature type="repeat" description="WD" evidence="11">
    <location>
        <begin position="1313"/>
        <end position="1345"/>
    </location>
</feature>
<dbReference type="InterPro" id="IPR055231">
    <property type="entry name" value="2AA_helical"/>
</dbReference>
<keyword evidence="14" id="KW-1185">Reference proteome</keyword>
<dbReference type="PROSITE" id="PS50294">
    <property type="entry name" value="WD_REPEATS_REGION"/>
    <property type="match status" value="2"/>
</dbReference>
<reference evidence="14" key="1">
    <citation type="submission" date="2011-08" db="EMBL/GenBank/DDBJ databases">
        <authorList>
            <person name="Rombauts S."/>
        </authorList>
    </citation>
    <scope>NUCLEOTIDE SEQUENCE</scope>
    <source>
        <strain evidence="14">London</strain>
    </source>
</reference>
<dbReference type="SMART" id="SM00320">
    <property type="entry name" value="WD40"/>
    <property type="match status" value="3"/>
</dbReference>
<evidence type="ECO:0000256" key="4">
    <source>
        <dbReference type="ARBA" id="ARBA00022574"/>
    </source>
</evidence>
<dbReference type="Proteomes" id="UP000015104">
    <property type="component" value="Unassembled WGS sequence"/>
</dbReference>
<dbReference type="InterPro" id="IPR008271">
    <property type="entry name" value="Ser/Thr_kinase_AS"/>
</dbReference>
<keyword evidence="8" id="KW-0418">Kinase</keyword>
<keyword evidence="9" id="KW-0067">ATP-binding</keyword>
<proteinExistence type="predicted"/>
<dbReference type="HOGENOM" id="CLU_001696_0_0_1"/>